<evidence type="ECO:0000313" key="5">
    <source>
        <dbReference type="Proteomes" id="UP001159405"/>
    </source>
</evidence>
<reference evidence="4 5" key="1">
    <citation type="submission" date="2022-05" db="EMBL/GenBank/DDBJ databases">
        <authorList>
            <consortium name="Genoscope - CEA"/>
            <person name="William W."/>
        </authorList>
    </citation>
    <scope>NUCLEOTIDE SEQUENCE [LARGE SCALE GENOMIC DNA]</scope>
</reference>
<organism evidence="4 5">
    <name type="scientific">Porites lobata</name>
    <dbReference type="NCBI Taxonomy" id="104759"/>
    <lineage>
        <taxon>Eukaryota</taxon>
        <taxon>Metazoa</taxon>
        <taxon>Cnidaria</taxon>
        <taxon>Anthozoa</taxon>
        <taxon>Hexacorallia</taxon>
        <taxon>Scleractinia</taxon>
        <taxon>Fungiina</taxon>
        <taxon>Poritidae</taxon>
        <taxon>Porites</taxon>
    </lineage>
</organism>
<evidence type="ECO:0000313" key="4">
    <source>
        <dbReference type="EMBL" id="CAH3159613.1"/>
    </source>
</evidence>
<dbReference type="PANTHER" id="PTHR19836">
    <property type="entry name" value="30S RIBOSOMAL PROTEIN S14"/>
    <property type="match status" value="1"/>
</dbReference>
<evidence type="ECO:0000256" key="1">
    <source>
        <dbReference type="ARBA" id="ARBA00009083"/>
    </source>
</evidence>
<evidence type="ECO:0000256" key="3">
    <source>
        <dbReference type="ARBA" id="ARBA00023274"/>
    </source>
</evidence>
<accession>A0ABN8QC14</accession>
<proteinExistence type="inferred from homology"/>
<dbReference type="Pfam" id="PF00253">
    <property type="entry name" value="Ribosomal_S14"/>
    <property type="match status" value="1"/>
</dbReference>
<keyword evidence="3" id="KW-0687">Ribonucleoprotein</keyword>
<keyword evidence="2" id="KW-0689">Ribosomal protein</keyword>
<dbReference type="InterPro" id="IPR001209">
    <property type="entry name" value="Ribosomal_uS14"/>
</dbReference>
<dbReference type="Gene3D" id="1.10.287.1480">
    <property type="match status" value="1"/>
</dbReference>
<dbReference type="EMBL" id="CALNXK010000114">
    <property type="protein sequence ID" value="CAH3159613.1"/>
    <property type="molecule type" value="Genomic_DNA"/>
</dbReference>
<dbReference type="PANTHER" id="PTHR19836:SF19">
    <property type="entry name" value="SMALL RIBOSOMAL SUBUNIT PROTEIN US14M"/>
    <property type="match status" value="1"/>
</dbReference>
<gene>
    <name evidence="4" type="ORF">PLOB_00003824</name>
</gene>
<sequence>MAVLFRRLTEHMQRFDGLFSSALLKSHCCRSLQTSPALEKYYLLPNYLKKWARRDMKRRALYEQHEMERSNLRVLKKNDILPSAVREKAAKDMDKLPLDSSITRVRNRCVLTDRGRGIVGKYRISRIMFRYYADKGLIAGIQKSQW</sequence>
<dbReference type="SUPFAM" id="SSF57716">
    <property type="entry name" value="Glucocorticoid receptor-like (DNA-binding domain)"/>
    <property type="match status" value="1"/>
</dbReference>
<evidence type="ECO:0000256" key="2">
    <source>
        <dbReference type="ARBA" id="ARBA00022980"/>
    </source>
</evidence>
<evidence type="ECO:0008006" key="6">
    <source>
        <dbReference type="Google" id="ProtNLM"/>
    </source>
</evidence>
<dbReference type="Proteomes" id="UP001159405">
    <property type="component" value="Unassembled WGS sequence"/>
</dbReference>
<comment type="caution">
    <text evidence="4">The sequence shown here is derived from an EMBL/GenBank/DDBJ whole genome shotgun (WGS) entry which is preliminary data.</text>
</comment>
<name>A0ABN8QC14_9CNID</name>
<comment type="similarity">
    <text evidence="1">Belongs to the universal ribosomal protein uS14 family.</text>
</comment>
<protein>
    <recommendedName>
        <fullName evidence="6">Mitochondrial ribosomal protein S14</fullName>
    </recommendedName>
</protein>
<keyword evidence="5" id="KW-1185">Reference proteome</keyword>